<dbReference type="InterPro" id="IPR017850">
    <property type="entry name" value="Alkaline_phosphatase_core_sf"/>
</dbReference>
<dbReference type="SUPFAM" id="SSF53649">
    <property type="entry name" value="Alkaline phosphatase-like"/>
    <property type="match status" value="1"/>
</dbReference>
<evidence type="ECO:0000313" key="1">
    <source>
        <dbReference type="EMBL" id="VGO22949.1"/>
    </source>
</evidence>
<accession>A0A6C2US40</accession>
<dbReference type="AlphaFoldDB" id="A0A6C2US40"/>
<proteinExistence type="predicted"/>
<dbReference type="EMBL" id="CAAHFH010000003">
    <property type="protein sequence ID" value="VGO22949.1"/>
    <property type="molecule type" value="Genomic_DNA"/>
</dbReference>
<dbReference type="RefSeq" id="WP_136064910.1">
    <property type="nucleotide sequence ID" value="NZ_CAAHFH010000003.1"/>
</dbReference>
<protein>
    <recommendedName>
        <fullName evidence="3">Sulfatase N-terminal domain-containing protein</fullName>
    </recommendedName>
</protein>
<name>A0A6C2US40_9BACT</name>
<reference evidence="1 2" key="1">
    <citation type="submission" date="2019-04" db="EMBL/GenBank/DDBJ databases">
        <authorList>
            <person name="Van Vliet M D."/>
        </authorList>
    </citation>
    <scope>NUCLEOTIDE SEQUENCE [LARGE SCALE GENOMIC DNA]</scope>
    <source>
        <strain evidence="1 2">F21</strain>
    </source>
</reference>
<evidence type="ECO:0000313" key="2">
    <source>
        <dbReference type="Proteomes" id="UP000346198"/>
    </source>
</evidence>
<keyword evidence="2" id="KW-1185">Reference proteome</keyword>
<sequence>MLHLILRPYGRPSLFAQLILLSLALGGVSLAANKQPNILFFLADDHRADAVAAFGHPDAPPDLDGYSVAPICREKVYGIPHGP</sequence>
<evidence type="ECO:0008006" key="3">
    <source>
        <dbReference type="Google" id="ProtNLM"/>
    </source>
</evidence>
<organism evidence="1 2">
    <name type="scientific">Pontiella sulfatireligans</name>
    <dbReference type="NCBI Taxonomy" id="2750658"/>
    <lineage>
        <taxon>Bacteria</taxon>
        <taxon>Pseudomonadati</taxon>
        <taxon>Kiritimatiellota</taxon>
        <taxon>Kiritimatiellia</taxon>
        <taxon>Kiritimatiellales</taxon>
        <taxon>Pontiellaceae</taxon>
        <taxon>Pontiella</taxon>
    </lineage>
</organism>
<gene>
    <name evidence="1" type="ORF">SCARR_05048</name>
</gene>
<dbReference type="Proteomes" id="UP000346198">
    <property type="component" value="Unassembled WGS sequence"/>
</dbReference>